<proteinExistence type="predicted"/>
<dbReference type="PANTHER" id="PTHR31286:SF99">
    <property type="entry name" value="DUF4283 DOMAIN-CONTAINING PROTEIN"/>
    <property type="match status" value="1"/>
</dbReference>
<organism evidence="3 4">
    <name type="scientific">Crotalaria pallida</name>
    <name type="common">Smooth rattlebox</name>
    <name type="synonym">Crotalaria striata</name>
    <dbReference type="NCBI Taxonomy" id="3830"/>
    <lineage>
        <taxon>Eukaryota</taxon>
        <taxon>Viridiplantae</taxon>
        <taxon>Streptophyta</taxon>
        <taxon>Embryophyta</taxon>
        <taxon>Tracheophyta</taxon>
        <taxon>Spermatophyta</taxon>
        <taxon>Magnoliopsida</taxon>
        <taxon>eudicotyledons</taxon>
        <taxon>Gunneridae</taxon>
        <taxon>Pentapetalae</taxon>
        <taxon>rosids</taxon>
        <taxon>fabids</taxon>
        <taxon>Fabales</taxon>
        <taxon>Fabaceae</taxon>
        <taxon>Papilionoideae</taxon>
        <taxon>50 kb inversion clade</taxon>
        <taxon>genistoids sensu lato</taxon>
        <taxon>core genistoids</taxon>
        <taxon>Crotalarieae</taxon>
        <taxon>Crotalaria</taxon>
    </lineage>
</organism>
<feature type="compositionally biased region" description="Basic and acidic residues" evidence="1">
    <location>
        <begin position="80"/>
        <end position="90"/>
    </location>
</feature>
<comment type="caution">
    <text evidence="3">The sequence shown here is derived from an EMBL/GenBank/DDBJ whole genome shotgun (WGS) entry which is preliminary data.</text>
</comment>
<feature type="compositionally biased region" description="Basic and acidic residues" evidence="1">
    <location>
        <begin position="8"/>
        <end position="17"/>
    </location>
</feature>
<name>A0AAN9HTZ9_CROPI</name>
<protein>
    <recommendedName>
        <fullName evidence="2">DUF4283 domain-containing protein</fullName>
    </recommendedName>
</protein>
<feature type="domain" description="DUF4283" evidence="2">
    <location>
        <begin position="131"/>
        <end position="200"/>
    </location>
</feature>
<dbReference type="InterPro" id="IPR025558">
    <property type="entry name" value="DUF4283"/>
</dbReference>
<dbReference type="EMBL" id="JAYWIO010000007">
    <property type="protein sequence ID" value="KAK7250703.1"/>
    <property type="molecule type" value="Genomic_DNA"/>
</dbReference>
<gene>
    <name evidence="3" type="ORF">RIF29_33302</name>
</gene>
<dbReference type="Pfam" id="PF14111">
    <property type="entry name" value="DUF4283"/>
    <property type="match status" value="1"/>
</dbReference>
<reference evidence="3 4" key="1">
    <citation type="submission" date="2024-01" db="EMBL/GenBank/DDBJ databases">
        <title>The genomes of 5 underutilized Papilionoideae crops provide insights into root nodulation and disease resistanc.</title>
        <authorList>
            <person name="Yuan L."/>
        </authorList>
    </citation>
    <scope>NUCLEOTIDE SEQUENCE [LARGE SCALE GENOMIC DNA]</scope>
    <source>
        <strain evidence="3">ZHUSHIDOU_FW_LH</strain>
        <tissue evidence="3">Leaf</tissue>
    </source>
</reference>
<evidence type="ECO:0000256" key="1">
    <source>
        <dbReference type="SAM" id="MobiDB-lite"/>
    </source>
</evidence>
<accession>A0AAN9HTZ9</accession>
<keyword evidence="4" id="KW-1185">Reference proteome</keyword>
<dbReference type="PANTHER" id="PTHR31286">
    <property type="entry name" value="GLYCINE-RICH CELL WALL STRUCTURAL PROTEIN 1.8-LIKE"/>
    <property type="match status" value="1"/>
</dbReference>
<dbReference type="InterPro" id="IPR040256">
    <property type="entry name" value="At4g02000-like"/>
</dbReference>
<dbReference type="Proteomes" id="UP001372338">
    <property type="component" value="Unassembled WGS sequence"/>
</dbReference>
<evidence type="ECO:0000313" key="4">
    <source>
        <dbReference type="Proteomes" id="UP001372338"/>
    </source>
</evidence>
<feature type="region of interest" description="Disordered" evidence="1">
    <location>
        <begin position="66"/>
        <end position="90"/>
    </location>
</feature>
<sequence length="202" mass="22997">MSYARVSGKSDEEKDLLTRSTKKPKGGASDFSAASSTPVSYDDVGEEPQMNNAAPLKKTFVHALEGRSSSHGGTNRVHPRHEEGSHNMHEHEVFESGDMTGISVVEKMLGKYECPEFLLDEKEKERIRRPWKQGLIVKMLGRKIGYKALENRLKQLWVRRGVIDIIDLGYDYFLVKFSNEEDLNEAIVGGPWLLYDHYLTIR</sequence>
<evidence type="ECO:0000259" key="2">
    <source>
        <dbReference type="Pfam" id="PF14111"/>
    </source>
</evidence>
<evidence type="ECO:0000313" key="3">
    <source>
        <dbReference type="EMBL" id="KAK7250703.1"/>
    </source>
</evidence>
<dbReference type="AlphaFoldDB" id="A0AAN9HTZ9"/>
<feature type="region of interest" description="Disordered" evidence="1">
    <location>
        <begin position="1"/>
        <end position="50"/>
    </location>
</feature>